<evidence type="ECO:0000256" key="3">
    <source>
        <dbReference type="ARBA" id="ARBA00022692"/>
    </source>
</evidence>
<evidence type="ECO:0000256" key="2">
    <source>
        <dbReference type="ARBA" id="ARBA00022448"/>
    </source>
</evidence>
<sequence>MISMPGGWEWIVIGIIVFVVFGKRLPNTMKTIGKSFANFRQGFKGVEKEIKEVKEIKNDIDTITKLKIS</sequence>
<evidence type="ECO:0000256" key="1">
    <source>
        <dbReference type="ARBA" id="ARBA00004167"/>
    </source>
</evidence>
<evidence type="ECO:0000313" key="10">
    <source>
        <dbReference type="Proteomes" id="UP000034954"/>
    </source>
</evidence>
<name>A0A0M2UY06_9BACT</name>
<dbReference type="Proteomes" id="UP000034954">
    <property type="component" value="Unassembled WGS sequence"/>
</dbReference>
<dbReference type="GO" id="GO:0015031">
    <property type="term" value="P:protein transport"/>
    <property type="evidence" value="ECO:0007669"/>
    <property type="project" value="UniProtKB-KW"/>
</dbReference>
<reference evidence="9 10" key="1">
    <citation type="journal article" date="2013" name="BMC Microbiol.">
        <title>Identification of the type II cytochrome c maturation pathway in anammox bacteria by comparative genomics.</title>
        <authorList>
            <person name="Ferousi C."/>
            <person name="Speth D.R."/>
            <person name="Reimann J."/>
            <person name="Op den Camp H.J."/>
            <person name="Allen J.W."/>
            <person name="Keltjens J.T."/>
            <person name="Jetten M.S."/>
        </authorList>
    </citation>
    <scope>NUCLEOTIDE SEQUENCE [LARGE SCALE GENOMIC DNA]</scope>
    <source>
        <strain evidence="9">RU1</strain>
    </source>
</reference>
<evidence type="ECO:0000256" key="6">
    <source>
        <dbReference type="ARBA" id="ARBA00023010"/>
    </source>
</evidence>
<proteinExistence type="predicted"/>
<evidence type="ECO:0000313" key="9">
    <source>
        <dbReference type="EMBL" id="KKO20737.1"/>
    </source>
</evidence>
<gene>
    <name evidence="9" type="ORF">BROFUL_00536</name>
</gene>
<evidence type="ECO:0000256" key="4">
    <source>
        <dbReference type="ARBA" id="ARBA00022927"/>
    </source>
</evidence>
<keyword evidence="2" id="KW-0813">Transport</keyword>
<dbReference type="EMBL" id="LAQJ01000075">
    <property type="protein sequence ID" value="KKO20737.1"/>
    <property type="molecule type" value="Genomic_DNA"/>
</dbReference>
<dbReference type="Pfam" id="PF02416">
    <property type="entry name" value="TatA_B_E"/>
    <property type="match status" value="1"/>
</dbReference>
<keyword evidence="10" id="KW-1185">Reference proteome</keyword>
<evidence type="ECO:0000256" key="7">
    <source>
        <dbReference type="ARBA" id="ARBA00023136"/>
    </source>
</evidence>
<accession>A0A0M2UY06</accession>
<evidence type="ECO:0000256" key="5">
    <source>
        <dbReference type="ARBA" id="ARBA00022989"/>
    </source>
</evidence>
<keyword evidence="4" id="KW-0653">Protein transport</keyword>
<comment type="caution">
    <text evidence="9">The sequence shown here is derived from an EMBL/GenBank/DDBJ whole genome shotgun (WGS) entry which is preliminary data.</text>
</comment>
<dbReference type="AlphaFoldDB" id="A0A0M2UY06"/>
<dbReference type="InterPro" id="IPR003369">
    <property type="entry name" value="TatA/B/E"/>
</dbReference>
<keyword evidence="7 8" id="KW-0472">Membrane</keyword>
<protein>
    <recommendedName>
        <fullName evidence="11">Twin-arginine translocase TatA/TatE family subunit</fullName>
    </recommendedName>
</protein>
<comment type="subcellular location">
    <subcellularLocation>
        <location evidence="1">Membrane</location>
        <topology evidence="1">Single-pass membrane protein</topology>
    </subcellularLocation>
</comment>
<evidence type="ECO:0008006" key="11">
    <source>
        <dbReference type="Google" id="ProtNLM"/>
    </source>
</evidence>
<keyword evidence="3 8" id="KW-0812">Transmembrane</keyword>
<feature type="transmembrane region" description="Helical" evidence="8">
    <location>
        <begin position="6"/>
        <end position="25"/>
    </location>
</feature>
<keyword evidence="6" id="KW-0811">Translocation</keyword>
<dbReference type="GO" id="GO:0016020">
    <property type="term" value="C:membrane"/>
    <property type="evidence" value="ECO:0007669"/>
    <property type="project" value="UniProtKB-ARBA"/>
</dbReference>
<organism evidence="9 10">
    <name type="scientific">Candidatus Brocadia fulgida</name>
    <dbReference type="NCBI Taxonomy" id="380242"/>
    <lineage>
        <taxon>Bacteria</taxon>
        <taxon>Pseudomonadati</taxon>
        <taxon>Planctomycetota</taxon>
        <taxon>Candidatus Brocadiia</taxon>
        <taxon>Candidatus Brocadiales</taxon>
        <taxon>Candidatus Brocadiaceae</taxon>
        <taxon>Candidatus Brocadia</taxon>
    </lineage>
</organism>
<dbReference type="Gene3D" id="1.20.5.3310">
    <property type="match status" value="1"/>
</dbReference>
<keyword evidence="5 8" id="KW-1133">Transmembrane helix</keyword>
<evidence type="ECO:0000256" key="8">
    <source>
        <dbReference type="SAM" id="Phobius"/>
    </source>
</evidence>